<dbReference type="SMART" id="SM00283">
    <property type="entry name" value="MA"/>
    <property type="match status" value="1"/>
</dbReference>
<keyword evidence="3" id="KW-0812">Transmembrane</keyword>
<dbReference type="PROSITE" id="PS50111">
    <property type="entry name" value="CHEMOTAXIS_TRANSDUC_2"/>
    <property type="match status" value="1"/>
</dbReference>
<dbReference type="GO" id="GO:0007165">
    <property type="term" value="P:signal transduction"/>
    <property type="evidence" value="ECO:0007669"/>
    <property type="project" value="UniProtKB-KW"/>
</dbReference>
<sequence length="435" mass="46814">EFARVAVALKNIEHEHINYAQHAQTVFTLLQEGDIAEAEILVKRVEVEEEQLDKNLHTLLDTISDFTAQAILHAEQQEQNAVGTLIILTPVALLVGLALSWLITSNITKRLSQVSAGLGAIANGDLRQQSQGRDGRDEIGSLKASAQAMHARLLEMISHIGETTEQLSAAAEEMSSITAQTREGIQQQQSETEQVATAMNEMTATVQEVANNITVTAEAAEKTYRDTDNGRQIIEGTIQEIQQLASRIERGAETVQQLEQHSGEISGVLDVIKGVAEQTNLLALNAAIEAARAGEQGRGFAVVADEVRTLASRTQQSTEEINQMINSLQSVSQAAVQVMTESREQVQSVVTQATAADATFTEIRDAVAHINDMNGQIASAAEEQSCVAEEINRNIVQINDIAGKTATGAEHTAAASQDLAHMATELQGIVGQFKV</sequence>
<reference evidence="6" key="1">
    <citation type="submission" date="2018-06" db="EMBL/GenBank/DDBJ databases">
        <authorList>
            <person name="Zhirakovskaya E."/>
        </authorList>
    </citation>
    <scope>NUCLEOTIDE SEQUENCE</scope>
</reference>
<evidence type="ECO:0000313" key="6">
    <source>
        <dbReference type="EMBL" id="VAW93729.1"/>
    </source>
</evidence>
<dbReference type="InterPro" id="IPR004089">
    <property type="entry name" value="MCPsignal_dom"/>
</dbReference>
<dbReference type="GO" id="GO:0016020">
    <property type="term" value="C:membrane"/>
    <property type="evidence" value="ECO:0007669"/>
    <property type="project" value="InterPro"/>
</dbReference>
<dbReference type="GO" id="GO:0004888">
    <property type="term" value="F:transmembrane signaling receptor activity"/>
    <property type="evidence" value="ECO:0007669"/>
    <property type="project" value="InterPro"/>
</dbReference>
<evidence type="ECO:0000256" key="2">
    <source>
        <dbReference type="ARBA" id="ARBA00029447"/>
    </source>
</evidence>
<dbReference type="PANTHER" id="PTHR32089:SF120">
    <property type="entry name" value="METHYL-ACCEPTING CHEMOTAXIS PROTEIN TLPQ"/>
    <property type="match status" value="1"/>
</dbReference>
<dbReference type="GO" id="GO:0006935">
    <property type="term" value="P:chemotaxis"/>
    <property type="evidence" value="ECO:0007669"/>
    <property type="project" value="InterPro"/>
</dbReference>
<dbReference type="Pfam" id="PF00015">
    <property type="entry name" value="MCPsignal"/>
    <property type="match status" value="1"/>
</dbReference>
<dbReference type="PROSITE" id="PS50885">
    <property type="entry name" value="HAMP"/>
    <property type="match status" value="1"/>
</dbReference>
<dbReference type="FunFam" id="1.10.287.950:FF:000001">
    <property type="entry name" value="Methyl-accepting chemotaxis sensory transducer"/>
    <property type="match status" value="1"/>
</dbReference>
<protein>
    <submittedName>
        <fullName evidence="6">Methyl-accepting chemotaxis sensor/transducer protein</fullName>
    </submittedName>
</protein>
<evidence type="ECO:0000256" key="1">
    <source>
        <dbReference type="ARBA" id="ARBA00023224"/>
    </source>
</evidence>
<feature type="non-terminal residue" evidence="6">
    <location>
        <position position="1"/>
    </location>
</feature>
<dbReference type="SMART" id="SM00304">
    <property type="entry name" value="HAMP"/>
    <property type="match status" value="2"/>
</dbReference>
<name>A0A3B1A6B1_9ZZZZ</name>
<dbReference type="Gene3D" id="1.10.287.950">
    <property type="entry name" value="Methyl-accepting chemotaxis protein"/>
    <property type="match status" value="1"/>
</dbReference>
<dbReference type="Pfam" id="PF00672">
    <property type="entry name" value="HAMP"/>
    <property type="match status" value="1"/>
</dbReference>
<evidence type="ECO:0000256" key="3">
    <source>
        <dbReference type="SAM" id="Phobius"/>
    </source>
</evidence>
<comment type="similarity">
    <text evidence="2">Belongs to the methyl-accepting chemotaxis (MCP) protein family.</text>
</comment>
<dbReference type="InterPro" id="IPR003660">
    <property type="entry name" value="HAMP_dom"/>
</dbReference>
<proteinExistence type="inferred from homology"/>
<accession>A0A3B1A6B1</accession>
<feature type="domain" description="HAMP" evidence="5">
    <location>
        <begin position="105"/>
        <end position="158"/>
    </location>
</feature>
<organism evidence="6">
    <name type="scientific">hydrothermal vent metagenome</name>
    <dbReference type="NCBI Taxonomy" id="652676"/>
    <lineage>
        <taxon>unclassified sequences</taxon>
        <taxon>metagenomes</taxon>
        <taxon>ecological metagenomes</taxon>
    </lineage>
</organism>
<dbReference type="CDD" id="cd11386">
    <property type="entry name" value="MCP_signal"/>
    <property type="match status" value="1"/>
</dbReference>
<dbReference type="SUPFAM" id="SSF58104">
    <property type="entry name" value="Methyl-accepting chemotaxis protein (MCP) signaling domain"/>
    <property type="match status" value="1"/>
</dbReference>
<dbReference type="PRINTS" id="PR00260">
    <property type="entry name" value="CHEMTRNSDUCR"/>
</dbReference>
<keyword evidence="1" id="KW-0807">Transducer</keyword>
<dbReference type="AlphaFoldDB" id="A0A3B1A6B1"/>
<keyword evidence="3" id="KW-1133">Transmembrane helix</keyword>
<feature type="transmembrane region" description="Helical" evidence="3">
    <location>
        <begin position="81"/>
        <end position="103"/>
    </location>
</feature>
<dbReference type="EMBL" id="UOFU01000035">
    <property type="protein sequence ID" value="VAW93729.1"/>
    <property type="molecule type" value="Genomic_DNA"/>
</dbReference>
<dbReference type="PANTHER" id="PTHR32089">
    <property type="entry name" value="METHYL-ACCEPTING CHEMOTAXIS PROTEIN MCPB"/>
    <property type="match status" value="1"/>
</dbReference>
<evidence type="ECO:0000259" key="5">
    <source>
        <dbReference type="PROSITE" id="PS50885"/>
    </source>
</evidence>
<evidence type="ECO:0000259" key="4">
    <source>
        <dbReference type="PROSITE" id="PS50111"/>
    </source>
</evidence>
<feature type="domain" description="Methyl-accepting transducer" evidence="4">
    <location>
        <begin position="163"/>
        <end position="399"/>
    </location>
</feature>
<dbReference type="InterPro" id="IPR004090">
    <property type="entry name" value="Chemotax_Me-accpt_rcpt"/>
</dbReference>
<keyword evidence="3" id="KW-0472">Membrane</keyword>
<gene>
    <name evidence="6" type="ORF">MNBD_GAMMA20-1216</name>
</gene>